<reference evidence="5" key="1">
    <citation type="submission" date="2017-02" db="UniProtKB">
        <authorList>
            <consortium name="WormBaseParasite"/>
        </authorList>
    </citation>
    <scope>IDENTIFICATION</scope>
</reference>
<evidence type="ECO:0000313" key="3">
    <source>
        <dbReference type="EMBL" id="VDO49364.1"/>
    </source>
</evidence>
<dbReference type="Proteomes" id="UP000268014">
    <property type="component" value="Unassembled WGS sequence"/>
</dbReference>
<sequence>MPVLNTSASQFFTLPFRRKKQRYTINPPDISYNVVYLGNVLTVLAAGDNCFEKPLSLIWKAYCSRTGGDLSMGLEVRHGSKIFSHTGFPIPFCLQEYRREKLAVQNARLTGMTGCPRRKLMLHSGSLNFRPPVCRSKSAPRLGSIDEEQEEDESDSDSICYRVAPETTPSVSESSTNGQSTDLSIENSEGHDSCCGFLEEEQCQKRLNSFDFDSISDESGYHEDKLLRGLSEESYYSDGELVMLEEDYDDREEQMTSL</sequence>
<dbReference type="InterPro" id="IPR006020">
    <property type="entry name" value="PTB/PI_dom"/>
</dbReference>
<feature type="domain" description="PID" evidence="2">
    <location>
        <begin position="31"/>
        <end position="78"/>
    </location>
</feature>
<dbReference type="STRING" id="6290.A0A0N4WQ15"/>
<feature type="compositionally biased region" description="Polar residues" evidence="1">
    <location>
        <begin position="177"/>
        <end position="187"/>
    </location>
</feature>
<dbReference type="Pfam" id="PF14719">
    <property type="entry name" value="PID_2"/>
    <property type="match status" value="2"/>
</dbReference>
<evidence type="ECO:0000259" key="2">
    <source>
        <dbReference type="Pfam" id="PF14719"/>
    </source>
</evidence>
<feature type="compositionally biased region" description="Acidic residues" evidence="1">
    <location>
        <begin position="145"/>
        <end position="156"/>
    </location>
</feature>
<organism evidence="5">
    <name type="scientific">Haemonchus placei</name>
    <name type="common">Barber's pole worm</name>
    <dbReference type="NCBI Taxonomy" id="6290"/>
    <lineage>
        <taxon>Eukaryota</taxon>
        <taxon>Metazoa</taxon>
        <taxon>Ecdysozoa</taxon>
        <taxon>Nematoda</taxon>
        <taxon>Chromadorea</taxon>
        <taxon>Rhabditida</taxon>
        <taxon>Rhabditina</taxon>
        <taxon>Rhabditomorpha</taxon>
        <taxon>Strongyloidea</taxon>
        <taxon>Trichostrongylidae</taxon>
        <taxon>Haemonchus</taxon>
    </lineage>
</organism>
<accession>A0A0N4WQ15</accession>
<keyword evidence="4" id="KW-1185">Reference proteome</keyword>
<evidence type="ECO:0000313" key="4">
    <source>
        <dbReference type="Proteomes" id="UP000268014"/>
    </source>
</evidence>
<name>A0A0N4WQ15_HAEPC</name>
<evidence type="ECO:0000313" key="5">
    <source>
        <dbReference type="WBParaSite" id="HPLM_0001349501-mRNA-1"/>
    </source>
</evidence>
<feature type="domain" description="PID" evidence="2">
    <location>
        <begin position="93"/>
        <end position="148"/>
    </location>
</feature>
<gene>
    <name evidence="3" type="ORF">HPLM_LOCUS13487</name>
</gene>
<dbReference type="AlphaFoldDB" id="A0A0N4WQ15"/>
<dbReference type="EMBL" id="UZAF01018227">
    <property type="protein sequence ID" value="VDO49364.1"/>
    <property type="molecule type" value="Genomic_DNA"/>
</dbReference>
<protein>
    <submittedName>
        <fullName evidence="5">IRS-type PTB domain-containing protein</fullName>
    </submittedName>
</protein>
<dbReference type="OrthoDB" id="5962185at2759"/>
<dbReference type="OMA" id="IWKAYCS"/>
<evidence type="ECO:0000256" key="1">
    <source>
        <dbReference type="SAM" id="MobiDB-lite"/>
    </source>
</evidence>
<feature type="compositionally biased region" description="Low complexity" evidence="1">
    <location>
        <begin position="165"/>
        <end position="176"/>
    </location>
</feature>
<reference evidence="3 4" key="2">
    <citation type="submission" date="2018-11" db="EMBL/GenBank/DDBJ databases">
        <authorList>
            <consortium name="Pathogen Informatics"/>
        </authorList>
    </citation>
    <scope>NUCLEOTIDE SEQUENCE [LARGE SCALE GENOMIC DNA]</scope>
    <source>
        <strain evidence="3 4">MHpl1</strain>
    </source>
</reference>
<dbReference type="WBParaSite" id="HPLM_0001349501-mRNA-1">
    <property type="protein sequence ID" value="HPLM_0001349501-mRNA-1"/>
    <property type="gene ID" value="HPLM_0001349501"/>
</dbReference>
<feature type="region of interest" description="Disordered" evidence="1">
    <location>
        <begin position="138"/>
        <end position="187"/>
    </location>
</feature>
<proteinExistence type="predicted"/>